<evidence type="ECO:0000256" key="1">
    <source>
        <dbReference type="ARBA" id="ARBA00023015"/>
    </source>
</evidence>
<proteinExistence type="predicted"/>
<dbReference type="PANTHER" id="PTHR30154:SF53">
    <property type="entry name" value="HTH-TYPE TRANSCRIPTIONAL REGULATOR LRPC"/>
    <property type="match status" value="1"/>
</dbReference>
<dbReference type="InterPro" id="IPR036390">
    <property type="entry name" value="WH_DNA-bd_sf"/>
</dbReference>
<dbReference type="SUPFAM" id="SSF46785">
    <property type="entry name" value="Winged helix' DNA-binding domain"/>
    <property type="match status" value="1"/>
</dbReference>
<dbReference type="PRINTS" id="PR00033">
    <property type="entry name" value="HTHASNC"/>
</dbReference>
<dbReference type="InterPro" id="IPR000485">
    <property type="entry name" value="AsnC-type_HTH_dom"/>
</dbReference>
<organism evidence="5 6">
    <name type="scientific">Pseudobacillus wudalianchiensis</name>
    <dbReference type="NCBI Taxonomy" id="1743143"/>
    <lineage>
        <taxon>Bacteria</taxon>
        <taxon>Bacillati</taxon>
        <taxon>Bacillota</taxon>
        <taxon>Bacilli</taxon>
        <taxon>Bacillales</taxon>
        <taxon>Bacillaceae</taxon>
        <taxon>Pseudobacillus</taxon>
    </lineage>
</organism>
<dbReference type="RefSeq" id="WP_065410316.1">
    <property type="nucleotide sequence ID" value="NZ_MAYT01000012.1"/>
</dbReference>
<evidence type="ECO:0000256" key="2">
    <source>
        <dbReference type="ARBA" id="ARBA00023125"/>
    </source>
</evidence>
<evidence type="ECO:0000259" key="4">
    <source>
        <dbReference type="PROSITE" id="PS50956"/>
    </source>
</evidence>
<dbReference type="Pfam" id="PF01037">
    <property type="entry name" value="AsnC_trans_reg"/>
    <property type="match status" value="1"/>
</dbReference>
<dbReference type="PANTHER" id="PTHR30154">
    <property type="entry name" value="LEUCINE-RESPONSIVE REGULATORY PROTEIN"/>
    <property type="match status" value="1"/>
</dbReference>
<evidence type="ECO:0000313" key="6">
    <source>
        <dbReference type="Proteomes" id="UP000092578"/>
    </source>
</evidence>
<dbReference type="PROSITE" id="PS50956">
    <property type="entry name" value="HTH_ASNC_2"/>
    <property type="match status" value="1"/>
</dbReference>
<evidence type="ECO:0000313" key="5">
    <source>
        <dbReference type="EMBL" id="OCA89004.1"/>
    </source>
</evidence>
<name>A0A1B9AYU7_9BACI</name>
<dbReference type="GO" id="GO:0043200">
    <property type="term" value="P:response to amino acid"/>
    <property type="evidence" value="ECO:0007669"/>
    <property type="project" value="TreeGrafter"/>
</dbReference>
<keyword evidence="6" id="KW-1185">Reference proteome</keyword>
<dbReference type="InterPro" id="IPR036388">
    <property type="entry name" value="WH-like_DNA-bd_sf"/>
</dbReference>
<dbReference type="Gene3D" id="3.30.70.920">
    <property type="match status" value="1"/>
</dbReference>
<reference evidence="6" key="1">
    <citation type="submission" date="2016-05" db="EMBL/GenBank/DDBJ databases">
        <authorList>
            <person name="Liu B."/>
            <person name="Wang J."/>
            <person name="Zhu Y."/>
            <person name="Liu G."/>
            <person name="Chen Q."/>
            <person name="Chen Z."/>
            <person name="Lan J."/>
            <person name="Che J."/>
            <person name="Ge C."/>
            <person name="Shi H."/>
            <person name="Pan Z."/>
            <person name="Liu X."/>
        </authorList>
    </citation>
    <scope>NUCLEOTIDE SEQUENCE [LARGE SCALE GENOMIC DNA]</scope>
    <source>
        <strain evidence="6">FJAT-27215</strain>
    </source>
</reference>
<dbReference type="SMART" id="SM00344">
    <property type="entry name" value="HTH_ASNC"/>
    <property type="match status" value="1"/>
</dbReference>
<dbReference type="InterPro" id="IPR019888">
    <property type="entry name" value="Tscrpt_reg_AsnC-like"/>
</dbReference>
<keyword evidence="1" id="KW-0805">Transcription regulation</keyword>
<gene>
    <name evidence="5" type="ORF">A8F95_06200</name>
</gene>
<dbReference type="EMBL" id="MAYT01000012">
    <property type="protein sequence ID" value="OCA89004.1"/>
    <property type="molecule type" value="Genomic_DNA"/>
</dbReference>
<dbReference type="GO" id="GO:0043565">
    <property type="term" value="F:sequence-specific DNA binding"/>
    <property type="evidence" value="ECO:0007669"/>
    <property type="project" value="InterPro"/>
</dbReference>
<keyword evidence="3" id="KW-0804">Transcription</keyword>
<dbReference type="AlphaFoldDB" id="A0A1B9AYU7"/>
<dbReference type="InterPro" id="IPR019887">
    <property type="entry name" value="Tscrpt_reg_AsnC/Lrp_C"/>
</dbReference>
<accession>A0A1B9AYU7</accession>
<keyword evidence="2" id="KW-0238">DNA-binding</keyword>
<comment type="caution">
    <text evidence="5">The sequence shown here is derived from an EMBL/GenBank/DDBJ whole genome shotgun (WGS) entry which is preliminary data.</text>
</comment>
<sequence>MDEIDIQLLKTLQEDGRITLSDLSKKLSLSRPSVAERFTRLMEKGVIDKISARVSPNAVGRNILLFIQVSEVSVPYDVFEDMTCNHPDIIECHRLTGTVNYLLKAAVNDMEHLNKLIDYLIQFGIIHTSIVLKSPVPEKIILPSDEEQEWP</sequence>
<dbReference type="GO" id="GO:0005829">
    <property type="term" value="C:cytosol"/>
    <property type="evidence" value="ECO:0007669"/>
    <property type="project" value="TreeGrafter"/>
</dbReference>
<evidence type="ECO:0000256" key="3">
    <source>
        <dbReference type="ARBA" id="ARBA00023163"/>
    </source>
</evidence>
<dbReference type="Pfam" id="PF13412">
    <property type="entry name" value="HTH_24"/>
    <property type="match status" value="1"/>
</dbReference>
<dbReference type="Gene3D" id="1.10.10.10">
    <property type="entry name" value="Winged helix-like DNA-binding domain superfamily/Winged helix DNA-binding domain"/>
    <property type="match status" value="1"/>
</dbReference>
<feature type="domain" description="HTH asnC-type" evidence="4">
    <location>
        <begin position="1"/>
        <end position="62"/>
    </location>
</feature>
<protein>
    <submittedName>
        <fullName evidence="5">AsnC family transcriptional regulator</fullName>
    </submittedName>
</protein>
<dbReference type="SUPFAM" id="SSF54909">
    <property type="entry name" value="Dimeric alpha+beta barrel"/>
    <property type="match status" value="1"/>
</dbReference>
<dbReference type="Proteomes" id="UP000092578">
    <property type="component" value="Unassembled WGS sequence"/>
</dbReference>
<dbReference type="InterPro" id="IPR011008">
    <property type="entry name" value="Dimeric_a/b-barrel"/>
</dbReference>